<evidence type="ECO:0000256" key="2">
    <source>
        <dbReference type="ARBA" id="ARBA00007872"/>
    </source>
</evidence>
<evidence type="ECO:0000313" key="9">
    <source>
        <dbReference type="Proteomes" id="UP001318040"/>
    </source>
</evidence>
<dbReference type="Gene3D" id="2.10.90.10">
    <property type="entry name" value="Cystine-knot cytokines"/>
    <property type="match status" value="1"/>
</dbReference>
<dbReference type="InterPro" id="IPR029034">
    <property type="entry name" value="Cystine-knot_cytokine"/>
</dbReference>
<evidence type="ECO:0000259" key="8">
    <source>
        <dbReference type="SMART" id="SM00041"/>
    </source>
</evidence>
<dbReference type="InterPro" id="IPR004133">
    <property type="entry name" value="DAN_dom"/>
</dbReference>
<dbReference type="KEGG" id="pmrn:116947265"/>
<evidence type="ECO:0000256" key="4">
    <source>
        <dbReference type="ARBA" id="ARBA00022729"/>
    </source>
</evidence>
<dbReference type="Proteomes" id="UP001318040">
    <property type="component" value="Chromosome 29"/>
</dbReference>
<keyword evidence="4 7" id="KW-0732">Signal</keyword>
<dbReference type="PANTHER" id="PTHR15283">
    <property type="entry name" value="GREMLIN 1"/>
    <property type="match status" value="1"/>
</dbReference>
<sequence length="285" mass="32406">MTWPRSPLFLLLLLSSISLLLAGTSSDPSRPRNRDSGSRDKSHGDSDVRSLMGDSEMSYKDEEIRPDIRDTDSEATDRHSEIRDSDIRDGDSDIRSEIRDKDSRIRHRDSRSRGIDEDITSSGRILFPQGAIPPPGKGRSNISSSHGHVARHHHHQQQHGLPGGPSAHFHDRDAERQVLASSHEALFVTERRYLRRDWCKSQPLRQTVRERGCVPRTVINRFCYGQCNSFYIPRSASFRACAACRPQRFSSLTVELSCPGLEPPVRRVRLSRVKHCRCVSVRVHD</sequence>
<protein>
    <submittedName>
        <fullName evidence="10">Gremlin-2</fullName>
    </submittedName>
</protein>
<dbReference type="SMART" id="SM00041">
    <property type="entry name" value="CT"/>
    <property type="match status" value="1"/>
</dbReference>
<evidence type="ECO:0000256" key="7">
    <source>
        <dbReference type="SAM" id="SignalP"/>
    </source>
</evidence>
<dbReference type="CTD" id="64388"/>
<comment type="subcellular location">
    <subcellularLocation>
        <location evidence="1">Secreted</location>
    </subcellularLocation>
</comment>
<reference evidence="10" key="1">
    <citation type="submission" date="2025-08" db="UniProtKB">
        <authorList>
            <consortium name="RefSeq"/>
        </authorList>
    </citation>
    <scope>IDENTIFICATION</scope>
    <source>
        <tissue evidence="10">Sperm</tissue>
    </source>
</reference>
<keyword evidence="3" id="KW-0964">Secreted</keyword>
<evidence type="ECO:0000256" key="3">
    <source>
        <dbReference type="ARBA" id="ARBA00022525"/>
    </source>
</evidence>
<evidence type="ECO:0000256" key="1">
    <source>
        <dbReference type="ARBA" id="ARBA00004613"/>
    </source>
</evidence>
<dbReference type="AlphaFoldDB" id="A0AAJ7TKP2"/>
<feature type="region of interest" description="Disordered" evidence="6">
    <location>
        <begin position="22"/>
        <end position="169"/>
    </location>
</feature>
<dbReference type="GO" id="GO:0038098">
    <property type="term" value="P:sequestering of BMP from receptor via BMP binding"/>
    <property type="evidence" value="ECO:0007669"/>
    <property type="project" value="TreeGrafter"/>
</dbReference>
<dbReference type="GO" id="GO:0048018">
    <property type="term" value="F:receptor ligand activity"/>
    <property type="evidence" value="ECO:0007669"/>
    <property type="project" value="TreeGrafter"/>
</dbReference>
<feature type="compositionally biased region" description="Basic and acidic residues" evidence="6">
    <location>
        <begin position="57"/>
        <end position="103"/>
    </location>
</feature>
<accession>A0AAJ7TKP2</accession>
<feature type="compositionally biased region" description="Basic residues" evidence="6">
    <location>
        <begin position="148"/>
        <end position="157"/>
    </location>
</feature>
<organism evidence="9 10">
    <name type="scientific">Petromyzon marinus</name>
    <name type="common">Sea lamprey</name>
    <dbReference type="NCBI Taxonomy" id="7757"/>
    <lineage>
        <taxon>Eukaryota</taxon>
        <taxon>Metazoa</taxon>
        <taxon>Chordata</taxon>
        <taxon>Craniata</taxon>
        <taxon>Vertebrata</taxon>
        <taxon>Cyclostomata</taxon>
        <taxon>Hyperoartia</taxon>
        <taxon>Petromyzontiformes</taxon>
        <taxon>Petromyzontidae</taxon>
        <taxon>Petromyzon</taxon>
    </lineage>
</organism>
<evidence type="ECO:0000256" key="6">
    <source>
        <dbReference type="SAM" id="MobiDB-lite"/>
    </source>
</evidence>
<feature type="compositionally biased region" description="Basic and acidic residues" evidence="6">
    <location>
        <begin position="29"/>
        <end position="48"/>
    </location>
</feature>
<keyword evidence="5" id="KW-1015">Disulfide bond</keyword>
<evidence type="ECO:0000313" key="10">
    <source>
        <dbReference type="RefSeq" id="XP_032818685.1"/>
    </source>
</evidence>
<proteinExistence type="inferred from homology"/>
<feature type="signal peptide" evidence="7">
    <location>
        <begin position="1"/>
        <end position="22"/>
    </location>
</feature>
<gene>
    <name evidence="10" type="primary">GREM2</name>
</gene>
<feature type="domain" description="CTCK" evidence="8">
    <location>
        <begin position="201"/>
        <end position="284"/>
    </location>
</feature>
<evidence type="ECO:0000256" key="5">
    <source>
        <dbReference type="ARBA" id="ARBA00023157"/>
    </source>
</evidence>
<dbReference type="GO" id="GO:0005615">
    <property type="term" value="C:extracellular space"/>
    <property type="evidence" value="ECO:0007669"/>
    <property type="project" value="TreeGrafter"/>
</dbReference>
<dbReference type="InterPro" id="IPR006207">
    <property type="entry name" value="Cys_knot_C"/>
</dbReference>
<dbReference type="Pfam" id="PF03045">
    <property type="entry name" value="DAN"/>
    <property type="match status" value="1"/>
</dbReference>
<name>A0AAJ7TKP2_PETMA</name>
<dbReference type="GO" id="GO:0009887">
    <property type="term" value="P:animal organ morphogenesis"/>
    <property type="evidence" value="ECO:0007669"/>
    <property type="project" value="TreeGrafter"/>
</dbReference>
<dbReference type="RefSeq" id="XP_032818685.1">
    <property type="nucleotide sequence ID" value="XM_032962794.1"/>
</dbReference>
<dbReference type="GO" id="GO:0036122">
    <property type="term" value="F:BMP binding"/>
    <property type="evidence" value="ECO:0007669"/>
    <property type="project" value="TreeGrafter"/>
</dbReference>
<feature type="chain" id="PRO_5042512860" evidence="7">
    <location>
        <begin position="23"/>
        <end position="285"/>
    </location>
</feature>
<keyword evidence="9" id="KW-1185">Reference proteome</keyword>
<comment type="similarity">
    <text evidence="2">Belongs to the DAN family.</text>
</comment>
<dbReference type="PANTHER" id="PTHR15283:SF4">
    <property type="entry name" value="BURSICON"/>
    <property type="match status" value="1"/>
</dbReference>